<dbReference type="PANTHER" id="PTHR12110:SF53">
    <property type="entry name" value="BLR5974 PROTEIN"/>
    <property type="match status" value="1"/>
</dbReference>
<organism evidence="2 3">
    <name type="scientific">Paenibacillus methanolicus</name>
    <dbReference type="NCBI Taxonomy" id="582686"/>
    <lineage>
        <taxon>Bacteria</taxon>
        <taxon>Bacillati</taxon>
        <taxon>Bacillota</taxon>
        <taxon>Bacilli</taxon>
        <taxon>Bacillales</taxon>
        <taxon>Paenibacillaceae</taxon>
        <taxon>Paenibacillus</taxon>
    </lineage>
</organism>
<keyword evidence="3" id="KW-1185">Reference proteome</keyword>
<name>A0A5S5CLV6_9BACL</name>
<evidence type="ECO:0000313" key="3">
    <source>
        <dbReference type="Proteomes" id="UP000323257"/>
    </source>
</evidence>
<dbReference type="InterPro" id="IPR013022">
    <property type="entry name" value="Xyl_isomerase-like_TIM-brl"/>
</dbReference>
<gene>
    <name evidence="2" type="ORF">BCM02_101496</name>
</gene>
<sequence length="277" mass="31129">MNNTKLAGMNITYRHYSLDYFLESMTQLGINHIELWAGEPHLYVYRNVLGNIRYIRRQLKARGMKLVCFTPEQCVYPYNIAASDAGWRQKSVDYFTENLYAAAELETEMMLLTSGIGDFATPLEEALDYASDSIYRIARVAEREGLTVVLEPLTKFESNLITDLNGIRRVMDQIQSPALKGMIDTVAMQLAGEGPGDYFDALPELGHVHLIDGDGVSDAHLGLDDGVLDWRSCLTALQNSQYDGAITLEIMGFRYYENPQEVLMKSIAALRESGFLS</sequence>
<dbReference type="PANTHER" id="PTHR12110">
    <property type="entry name" value="HYDROXYPYRUVATE ISOMERASE"/>
    <property type="match status" value="1"/>
</dbReference>
<dbReference type="SUPFAM" id="SSF51658">
    <property type="entry name" value="Xylose isomerase-like"/>
    <property type="match status" value="1"/>
</dbReference>
<accession>A0A5S5CLV6</accession>
<dbReference type="AlphaFoldDB" id="A0A5S5CLV6"/>
<dbReference type="EMBL" id="VNHS01000001">
    <property type="protein sequence ID" value="TYP79378.1"/>
    <property type="molecule type" value="Genomic_DNA"/>
</dbReference>
<comment type="caution">
    <text evidence="2">The sequence shown here is derived from an EMBL/GenBank/DDBJ whole genome shotgun (WGS) entry which is preliminary data.</text>
</comment>
<proteinExistence type="predicted"/>
<reference evidence="2 3" key="1">
    <citation type="submission" date="2019-07" db="EMBL/GenBank/DDBJ databases">
        <title>Genomic Encyclopedia of Type Strains, Phase III (KMG-III): the genomes of soil and plant-associated and newly described type strains.</title>
        <authorList>
            <person name="Whitman W."/>
        </authorList>
    </citation>
    <scope>NUCLEOTIDE SEQUENCE [LARGE SCALE GENOMIC DNA]</scope>
    <source>
        <strain evidence="2 3">BL24</strain>
    </source>
</reference>
<dbReference type="Gene3D" id="3.20.20.150">
    <property type="entry name" value="Divalent-metal-dependent TIM barrel enzymes"/>
    <property type="match status" value="1"/>
</dbReference>
<evidence type="ECO:0000313" key="2">
    <source>
        <dbReference type="EMBL" id="TYP79378.1"/>
    </source>
</evidence>
<dbReference type="Pfam" id="PF01261">
    <property type="entry name" value="AP_endonuc_2"/>
    <property type="match status" value="1"/>
</dbReference>
<dbReference type="Proteomes" id="UP000323257">
    <property type="component" value="Unassembled WGS sequence"/>
</dbReference>
<evidence type="ECO:0000259" key="1">
    <source>
        <dbReference type="Pfam" id="PF01261"/>
    </source>
</evidence>
<protein>
    <submittedName>
        <fullName evidence="2">Protein FrlC</fullName>
    </submittedName>
</protein>
<feature type="domain" description="Xylose isomerase-like TIM barrel" evidence="1">
    <location>
        <begin position="27"/>
        <end position="272"/>
    </location>
</feature>
<dbReference type="InterPro" id="IPR036237">
    <property type="entry name" value="Xyl_isomerase-like_sf"/>
</dbReference>
<dbReference type="InterPro" id="IPR050312">
    <property type="entry name" value="IolE/XylAMocC-like"/>
</dbReference>